<dbReference type="InterPro" id="IPR050294">
    <property type="entry name" value="RnfB_subfamily"/>
</dbReference>
<dbReference type="PROSITE" id="PS00198">
    <property type="entry name" value="4FE4S_FER_1"/>
    <property type="match status" value="1"/>
</dbReference>
<dbReference type="RefSeq" id="WP_119089390.1">
    <property type="nucleotide sequence ID" value="NZ_QXIS01000032.1"/>
</dbReference>
<keyword evidence="7" id="KW-1185">Reference proteome</keyword>
<dbReference type="EMBL" id="QXIS01000032">
    <property type="protein sequence ID" value="RIE05863.1"/>
    <property type="molecule type" value="Genomic_DNA"/>
</dbReference>
<evidence type="ECO:0000256" key="1">
    <source>
        <dbReference type="ARBA" id="ARBA00022485"/>
    </source>
</evidence>
<protein>
    <submittedName>
        <fullName evidence="6">[Fe-S]-binding protein</fullName>
    </submittedName>
</protein>
<evidence type="ECO:0000256" key="4">
    <source>
        <dbReference type="ARBA" id="ARBA00023014"/>
    </source>
</evidence>
<dbReference type="PANTHER" id="PTHR42859:SF15">
    <property type="entry name" value="IRON-SULFUR CLUSTER BINDING PROTEIN"/>
    <property type="match status" value="1"/>
</dbReference>
<comment type="caution">
    <text evidence="6">The sequence shown here is derived from an EMBL/GenBank/DDBJ whole genome shotgun (WGS) entry which is preliminary data.</text>
</comment>
<dbReference type="InterPro" id="IPR017896">
    <property type="entry name" value="4Fe4S_Fe-S-bd"/>
</dbReference>
<dbReference type="Gene3D" id="3.30.70.20">
    <property type="match status" value="2"/>
</dbReference>
<keyword evidence="3" id="KW-0408">Iron</keyword>
<evidence type="ECO:0000259" key="5">
    <source>
        <dbReference type="PROSITE" id="PS51379"/>
    </source>
</evidence>
<gene>
    <name evidence="6" type="ORF">SMC7_05535</name>
</gene>
<dbReference type="SUPFAM" id="SSF54862">
    <property type="entry name" value="4Fe-4S ferredoxins"/>
    <property type="match status" value="1"/>
</dbReference>
<dbReference type="CDD" id="cd16370">
    <property type="entry name" value="DMSOR_beta_like"/>
    <property type="match status" value="1"/>
</dbReference>
<accession>A0A398CTI6</accession>
<proteinExistence type="predicted"/>
<organism evidence="6 7">
    <name type="scientific">Candidatus Cryosericum terrychapinii</name>
    <dbReference type="NCBI Taxonomy" id="2290919"/>
    <lineage>
        <taxon>Bacteria</taxon>
        <taxon>Pseudomonadati</taxon>
        <taxon>Caldisericota/Cryosericota group</taxon>
        <taxon>Candidatus Cryosericota</taxon>
        <taxon>Candidatus Cryosericia</taxon>
        <taxon>Candidatus Cryosericales</taxon>
        <taxon>Candidatus Cryosericaceae</taxon>
        <taxon>Candidatus Cryosericum</taxon>
    </lineage>
</organism>
<keyword evidence="1" id="KW-0004">4Fe-4S</keyword>
<dbReference type="PANTHER" id="PTHR42859">
    <property type="entry name" value="OXIDOREDUCTASE"/>
    <property type="match status" value="1"/>
</dbReference>
<name>A0A398CTI6_9BACT</name>
<sequence>MRLSVVDAERCTGCQICMFACTRRLGYAGMGKTAIHVKSVGGMEHGLSVVVCRACQDPPCAKVCPEDALVLRKGGGVLLNPSKCIGCGLCQQACIVSAIFWDKEAEKPIICMHCGYCAKYCPHGVLALEERREEVPDAVK</sequence>
<dbReference type="OrthoDB" id="9789030at2"/>
<dbReference type="InterPro" id="IPR017900">
    <property type="entry name" value="4Fe4S_Fe_S_CS"/>
</dbReference>
<evidence type="ECO:0000313" key="6">
    <source>
        <dbReference type="EMBL" id="RIE05863.1"/>
    </source>
</evidence>
<feature type="domain" description="4Fe-4S ferredoxin-type" evidence="5">
    <location>
        <begin position="111"/>
        <end position="131"/>
    </location>
</feature>
<dbReference type="AlphaFoldDB" id="A0A398CTI6"/>
<keyword evidence="2" id="KW-0479">Metal-binding</keyword>
<reference evidence="6 7" key="1">
    <citation type="submission" date="2018-09" db="EMBL/GenBank/DDBJ databases">
        <title>Discovery and Ecogenomic Context for Candidatus Cryosericales, a Global Caldiserica Order Active in Thawing Permafrost.</title>
        <authorList>
            <person name="Martinez M.A."/>
            <person name="Woodcroft B.J."/>
            <person name="Ignacio Espinoza J.C."/>
            <person name="Zayed A."/>
            <person name="Singleton C.M."/>
            <person name="Boyd J."/>
            <person name="Li Y.-F."/>
            <person name="Purvine S."/>
            <person name="Maughan H."/>
            <person name="Hodgkins S.B."/>
            <person name="Anderson D."/>
            <person name="Sederholm M."/>
            <person name="Temperton B."/>
            <person name="Saleska S.R."/>
            <person name="Tyson G.W."/>
            <person name="Rich V.I."/>
        </authorList>
    </citation>
    <scope>NUCLEOTIDE SEQUENCE [LARGE SCALE GENOMIC DNA]</scope>
    <source>
        <strain evidence="6 7">SMC7</strain>
    </source>
</reference>
<dbReference type="PROSITE" id="PS51379">
    <property type="entry name" value="4FE4S_FER_2"/>
    <property type="match status" value="3"/>
</dbReference>
<feature type="domain" description="4Fe-4S ferredoxin-type" evidence="5">
    <location>
        <begin position="1"/>
        <end position="21"/>
    </location>
</feature>
<evidence type="ECO:0000256" key="3">
    <source>
        <dbReference type="ARBA" id="ARBA00023004"/>
    </source>
</evidence>
<evidence type="ECO:0000313" key="7">
    <source>
        <dbReference type="Proteomes" id="UP000266328"/>
    </source>
</evidence>
<dbReference type="GO" id="GO:0051539">
    <property type="term" value="F:4 iron, 4 sulfur cluster binding"/>
    <property type="evidence" value="ECO:0007669"/>
    <property type="project" value="UniProtKB-KW"/>
</dbReference>
<feature type="domain" description="4Fe-4S ferredoxin-type" evidence="5">
    <location>
        <begin position="75"/>
        <end position="104"/>
    </location>
</feature>
<keyword evidence="4" id="KW-0411">Iron-sulfur</keyword>
<dbReference type="Proteomes" id="UP000266328">
    <property type="component" value="Unassembled WGS sequence"/>
</dbReference>
<dbReference type="GO" id="GO:0046872">
    <property type="term" value="F:metal ion binding"/>
    <property type="evidence" value="ECO:0007669"/>
    <property type="project" value="UniProtKB-KW"/>
</dbReference>
<dbReference type="Pfam" id="PF00037">
    <property type="entry name" value="Fer4"/>
    <property type="match status" value="1"/>
</dbReference>
<evidence type="ECO:0000256" key="2">
    <source>
        <dbReference type="ARBA" id="ARBA00022723"/>
    </source>
</evidence>